<dbReference type="InterPro" id="IPR041664">
    <property type="entry name" value="AAA_16"/>
</dbReference>
<keyword evidence="1" id="KW-0547">Nucleotide-binding</keyword>
<dbReference type="SUPFAM" id="SSF46894">
    <property type="entry name" value="C-terminal effector domain of the bipartite response regulators"/>
    <property type="match status" value="1"/>
</dbReference>
<dbReference type="AlphaFoldDB" id="A0A239N995"/>
<dbReference type="PANTHER" id="PTHR16305">
    <property type="entry name" value="TESTICULAR SOLUBLE ADENYLYL CYCLASE"/>
    <property type="match status" value="1"/>
</dbReference>
<dbReference type="GO" id="GO:0006355">
    <property type="term" value="P:regulation of DNA-templated transcription"/>
    <property type="evidence" value="ECO:0007669"/>
    <property type="project" value="InterPro"/>
</dbReference>
<dbReference type="InterPro" id="IPR016032">
    <property type="entry name" value="Sig_transdc_resp-reg_C-effctor"/>
</dbReference>
<dbReference type="PANTHER" id="PTHR16305:SF35">
    <property type="entry name" value="TRANSCRIPTIONAL ACTIVATOR DOMAIN"/>
    <property type="match status" value="1"/>
</dbReference>
<evidence type="ECO:0000259" key="4">
    <source>
        <dbReference type="PROSITE" id="PS50043"/>
    </source>
</evidence>
<keyword evidence="2" id="KW-0067">ATP-binding</keyword>
<dbReference type="Proteomes" id="UP000198318">
    <property type="component" value="Unassembled WGS sequence"/>
</dbReference>
<dbReference type="SMART" id="SM00421">
    <property type="entry name" value="HTH_LUXR"/>
    <property type="match status" value="1"/>
</dbReference>
<protein>
    <submittedName>
        <fullName evidence="5">Regulatory protein, luxR family</fullName>
    </submittedName>
</protein>
<dbReference type="GO" id="GO:0004016">
    <property type="term" value="F:adenylate cyclase activity"/>
    <property type="evidence" value="ECO:0007669"/>
    <property type="project" value="TreeGrafter"/>
</dbReference>
<evidence type="ECO:0000256" key="2">
    <source>
        <dbReference type="ARBA" id="ARBA00022840"/>
    </source>
</evidence>
<feature type="domain" description="HTH luxR-type" evidence="4">
    <location>
        <begin position="897"/>
        <end position="961"/>
    </location>
</feature>
<dbReference type="InterPro" id="IPR000792">
    <property type="entry name" value="Tscrpt_reg_LuxR_C"/>
</dbReference>
<evidence type="ECO:0000256" key="1">
    <source>
        <dbReference type="ARBA" id="ARBA00022741"/>
    </source>
</evidence>
<sequence length="961" mass="100322">MDSMSRMTVDERHGAGSPPEPRTGWRGLVRVRTDVPAAASDVRVTWGDGGSRQVLQGRREERARLAEVLAAARGGESRTLVLAGEPGVGKTALLNHLAAGARGFEVSRVAGVQAEMKLAFAGLHRLCAPMAGRLAGLPAPQRDALRTAFGMSAGPEPDHFLVGLAVLGLLAETSRDRPLLCLVDDAQWLDPASLEVLAFAARRLRDDAVAIVLATRVPCPAPALTGLPELEVAGLAVQDARALLSAAVPGPWDGQVLERIADETGGNPRALLEMAGEASAAEFAGGFGPPGPGASDGAIHDIYRRRVARLATGTRMLLLVAAAEPGGDPVPLWRAADRLGIAIEAVTPAVAAGLCHIGDRVRFRHPLARSAAYWTASPQERIRAHGVLAEVTDADADPDRCAWHAAQAAATPDEDLAAGLEDAVGRARARGGAAAAAAFLTRAVELTPDPSRRWDRALAAAHAAHQAGAARAASRMLSVAEAGALDPRRRGRAELLRARIAVAADPGGSAPLLLAAARRLRPQDAPLARDAHLEAIGAAIIGGGPAGADPAAAAAAARTAPRPPGPPRPGDLLLDGMARCLTDGLPAGAAALRTAVDAFHAPDLPDEDGLQWGWLAGVAAATLWDYGTWDALTDRYVRLVRGTGRAGELPLALTSRIAAKVLGGDLADAAALVAEAETVSEATGNARSPYGALMLAAWQGREAGTAAPAKAVAAEAASRGDGHGPVLGAWATAVLCNGLGRYQDALAAVAGCAGDRPADVATETWVLPEYVEAAARGGEPERAAAPLRRLGILARTAGTDWALGLHARSQALAATGPAAEEHYREAIDRLGRTRLRGELARAHLLYGEWLRRRRQRRPAREQLRTAHEAFTAMGMGAFAERAARELSATGEHVRGRAADTGRELTAQEAQIVRLVREGLTNPEIGARMFISPRTVEWHLRKIFAKLDVTSRKQLRPHPSGV</sequence>
<gene>
    <name evidence="5" type="ORF">SAMN05443665_103778</name>
</gene>
<dbReference type="SUPFAM" id="SSF52540">
    <property type="entry name" value="P-loop containing nucleoside triphosphate hydrolases"/>
    <property type="match status" value="1"/>
</dbReference>
<dbReference type="GO" id="GO:0003677">
    <property type="term" value="F:DNA binding"/>
    <property type="evidence" value="ECO:0007669"/>
    <property type="project" value="InterPro"/>
</dbReference>
<organism evidence="5 6">
    <name type="scientific">Actinomadura meyerae</name>
    <dbReference type="NCBI Taxonomy" id="240840"/>
    <lineage>
        <taxon>Bacteria</taxon>
        <taxon>Bacillati</taxon>
        <taxon>Actinomycetota</taxon>
        <taxon>Actinomycetes</taxon>
        <taxon>Streptosporangiales</taxon>
        <taxon>Thermomonosporaceae</taxon>
        <taxon>Actinomadura</taxon>
    </lineage>
</organism>
<name>A0A239N995_9ACTN</name>
<feature type="region of interest" description="Disordered" evidence="3">
    <location>
        <begin position="1"/>
        <end position="25"/>
    </location>
</feature>
<dbReference type="Gene3D" id="3.40.50.300">
    <property type="entry name" value="P-loop containing nucleotide triphosphate hydrolases"/>
    <property type="match status" value="1"/>
</dbReference>
<accession>A0A239N995</accession>
<dbReference type="EMBL" id="FZOR01000037">
    <property type="protein sequence ID" value="SNT51310.1"/>
    <property type="molecule type" value="Genomic_DNA"/>
</dbReference>
<dbReference type="Pfam" id="PF00196">
    <property type="entry name" value="GerE"/>
    <property type="match status" value="1"/>
</dbReference>
<dbReference type="Pfam" id="PF13191">
    <property type="entry name" value="AAA_16"/>
    <property type="match status" value="1"/>
</dbReference>
<dbReference type="GO" id="GO:0005737">
    <property type="term" value="C:cytoplasm"/>
    <property type="evidence" value="ECO:0007669"/>
    <property type="project" value="TreeGrafter"/>
</dbReference>
<dbReference type="CDD" id="cd06170">
    <property type="entry name" value="LuxR_C_like"/>
    <property type="match status" value="1"/>
</dbReference>
<dbReference type="PROSITE" id="PS50043">
    <property type="entry name" value="HTH_LUXR_2"/>
    <property type="match status" value="1"/>
</dbReference>
<evidence type="ECO:0000313" key="5">
    <source>
        <dbReference type="EMBL" id="SNT51310.1"/>
    </source>
</evidence>
<evidence type="ECO:0000313" key="6">
    <source>
        <dbReference type="Proteomes" id="UP000198318"/>
    </source>
</evidence>
<evidence type="ECO:0000256" key="3">
    <source>
        <dbReference type="SAM" id="MobiDB-lite"/>
    </source>
</evidence>
<keyword evidence="6" id="KW-1185">Reference proteome</keyword>
<dbReference type="InterPro" id="IPR027417">
    <property type="entry name" value="P-loop_NTPase"/>
</dbReference>
<dbReference type="PRINTS" id="PR00038">
    <property type="entry name" value="HTHLUXR"/>
</dbReference>
<dbReference type="InterPro" id="IPR036388">
    <property type="entry name" value="WH-like_DNA-bd_sf"/>
</dbReference>
<proteinExistence type="predicted"/>
<dbReference type="GO" id="GO:0005524">
    <property type="term" value="F:ATP binding"/>
    <property type="evidence" value="ECO:0007669"/>
    <property type="project" value="UniProtKB-KW"/>
</dbReference>
<reference evidence="5 6" key="1">
    <citation type="submission" date="2017-06" db="EMBL/GenBank/DDBJ databases">
        <authorList>
            <person name="Kim H.J."/>
            <person name="Triplett B.A."/>
        </authorList>
    </citation>
    <scope>NUCLEOTIDE SEQUENCE [LARGE SCALE GENOMIC DNA]</scope>
    <source>
        <strain evidence="5 6">DSM 44715</strain>
    </source>
</reference>
<dbReference type="Gene3D" id="1.10.10.10">
    <property type="entry name" value="Winged helix-like DNA-binding domain superfamily/Winged helix DNA-binding domain"/>
    <property type="match status" value="1"/>
</dbReference>